<reference evidence="7 8" key="1">
    <citation type="journal article" date="2018" name="G3 (Bethesda)">
        <title>Phylogenetic and Phylogenomic Definition of Rhizopus Species.</title>
        <authorList>
            <person name="Gryganskyi A.P."/>
            <person name="Golan J."/>
            <person name="Dolatabadi S."/>
            <person name="Mondo S."/>
            <person name="Robb S."/>
            <person name="Idnurm A."/>
            <person name="Muszewska A."/>
            <person name="Steczkiewicz K."/>
            <person name="Masonjones S."/>
            <person name="Liao H.L."/>
            <person name="Gajdeczka M.T."/>
            <person name="Anike F."/>
            <person name="Vuek A."/>
            <person name="Anishchenko I.M."/>
            <person name="Voigt K."/>
            <person name="de Hoog G.S."/>
            <person name="Smith M.E."/>
            <person name="Heitman J."/>
            <person name="Vilgalys R."/>
            <person name="Stajich J.E."/>
        </authorList>
    </citation>
    <scope>NUCLEOTIDE SEQUENCE [LARGE SCALE GENOMIC DNA]</scope>
    <source>
        <strain evidence="7 8">LSU 92-RS-03</strain>
    </source>
</reference>
<dbReference type="OrthoDB" id="2162994at2759"/>
<name>A0A367JWA3_RHIST</name>
<dbReference type="SUPFAM" id="SSF57716">
    <property type="entry name" value="Glucocorticoid receptor-like (DNA-binding domain)"/>
    <property type="match status" value="1"/>
</dbReference>
<evidence type="ECO:0000256" key="3">
    <source>
        <dbReference type="ARBA" id="ARBA00022833"/>
    </source>
</evidence>
<sequence length="292" mass="32771">MSNTPTISNMDHEMPFRRDIQDRNRRLTLPPISSMDNGFASKSWPPPSTNLTLSPGSTSSLTMQMQQSNILSPPLAQTNEHPHSYPRVDYFTANNLNHRRQASVSSTGFSKAINNSISKQINTADSMNPSSSSSSTIKIETILTSLSTPSSTRSIEYDIEQVIRQCNTLSDSMNDKKRHIIESNPALIRPWLDDMIGRANEVLNALLRLRKHQLAAEHHHRRSLDGQETESWDNNPLTSNNVLSLNSGKLRKRGKRPVFQGRCHSCNISETPEWRRGPDGARTLCNACGLRK</sequence>
<comment type="caution">
    <text evidence="7">The sequence shown here is derived from an EMBL/GenBank/DDBJ whole genome shotgun (WGS) entry which is preliminary data.</text>
</comment>
<evidence type="ECO:0000256" key="2">
    <source>
        <dbReference type="ARBA" id="ARBA00022771"/>
    </source>
</evidence>
<evidence type="ECO:0000256" key="4">
    <source>
        <dbReference type="PROSITE-ProRule" id="PRU00094"/>
    </source>
</evidence>
<dbReference type="STRING" id="4846.A0A367JWA3"/>
<keyword evidence="3" id="KW-0862">Zinc</keyword>
<feature type="region of interest" description="Disordered" evidence="5">
    <location>
        <begin position="219"/>
        <end position="238"/>
    </location>
</feature>
<evidence type="ECO:0000259" key="6">
    <source>
        <dbReference type="PROSITE" id="PS50114"/>
    </source>
</evidence>
<proteinExistence type="predicted"/>
<keyword evidence="2 4" id="KW-0863">Zinc-finger</keyword>
<dbReference type="SMART" id="SM00401">
    <property type="entry name" value="ZnF_GATA"/>
    <property type="match status" value="1"/>
</dbReference>
<dbReference type="Proteomes" id="UP000253551">
    <property type="component" value="Unassembled WGS sequence"/>
</dbReference>
<accession>A0A367JWA3</accession>
<keyword evidence="8" id="KW-1185">Reference proteome</keyword>
<evidence type="ECO:0000313" key="7">
    <source>
        <dbReference type="EMBL" id="RCH94216.1"/>
    </source>
</evidence>
<protein>
    <recommendedName>
        <fullName evidence="6">GATA-type domain-containing protein</fullName>
    </recommendedName>
</protein>
<dbReference type="PROSITE" id="PS50114">
    <property type="entry name" value="GATA_ZN_FINGER_2"/>
    <property type="match status" value="1"/>
</dbReference>
<dbReference type="AlphaFoldDB" id="A0A367JWA3"/>
<dbReference type="Gene3D" id="3.30.50.10">
    <property type="entry name" value="Erythroid Transcription Factor GATA-1, subunit A"/>
    <property type="match status" value="1"/>
</dbReference>
<dbReference type="InterPro" id="IPR051140">
    <property type="entry name" value="GATA_TF"/>
</dbReference>
<evidence type="ECO:0000256" key="1">
    <source>
        <dbReference type="ARBA" id="ARBA00022723"/>
    </source>
</evidence>
<dbReference type="EMBL" id="PJQM01002585">
    <property type="protein sequence ID" value="RCH94216.1"/>
    <property type="molecule type" value="Genomic_DNA"/>
</dbReference>
<dbReference type="PANTHER" id="PTHR45658">
    <property type="entry name" value="GATA TRANSCRIPTION FACTOR"/>
    <property type="match status" value="1"/>
</dbReference>
<dbReference type="GO" id="GO:0006355">
    <property type="term" value="P:regulation of DNA-templated transcription"/>
    <property type="evidence" value="ECO:0007669"/>
    <property type="project" value="InterPro"/>
</dbReference>
<evidence type="ECO:0000256" key="5">
    <source>
        <dbReference type="SAM" id="MobiDB-lite"/>
    </source>
</evidence>
<organism evidence="7 8">
    <name type="scientific">Rhizopus stolonifer</name>
    <name type="common">Rhizopus nigricans</name>
    <dbReference type="NCBI Taxonomy" id="4846"/>
    <lineage>
        <taxon>Eukaryota</taxon>
        <taxon>Fungi</taxon>
        <taxon>Fungi incertae sedis</taxon>
        <taxon>Mucoromycota</taxon>
        <taxon>Mucoromycotina</taxon>
        <taxon>Mucoromycetes</taxon>
        <taxon>Mucorales</taxon>
        <taxon>Mucorineae</taxon>
        <taxon>Rhizopodaceae</taxon>
        <taxon>Rhizopus</taxon>
    </lineage>
</organism>
<feature type="domain" description="GATA-type" evidence="6">
    <location>
        <begin position="262"/>
        <end position="292"/>
    </location>
</feature>
<dbReference type="GO" id="GO:0008270">
    <property type="term" value="F:zinc ion binding"/>
    <property type="evidence" value="ECO:0007669"/>
    <property type="project" value="UniProtKB-KW"/>
</dbReference>
<dbReference type="CDD" id="cd00202">
    <property type="entry name" value="ZnF_GATA"/>
    <property type="match status" value="1"/>
</dbReference>
<gene>
    <name evidence="7" type="ORF">CU098_010593</name>
</gene>
<dbReference type="Pfam" id="PF00320">
    <property type="entry name" value="GATA"/>
    <property type="match status" value="1"/>
</dbReference>
<dbReference type="GO" id="GO:0043565">
    <property type="term" value="F:sequence-specific DNA binding"/>
    <property type="evidence" value="ECO:0007669"/>
    <property type="project" value="InterPro"/>
</dbReference>
<evidence type="ECO:0000313" key="8">
    <source>
        <dbReference type="Proteomes" id="UP000253551"/>
    </source>
</evidence>
<dbReference type="InterPro" id="IPR013088">
    <property type="entry name" value="Znf_NHR/GATA"/>
</dbReference>
<dbReference type="PROSITE" id="PS00344">
    <property type="entry name" value="GATA_ZN_FINGER_1"/>
    <property type="match status" value="1"/>
</dbReference>
<dbReference type="InterPro" id="IPR000679">
    <property type="entry name" value="Znf_GATA"/>
</dbReference>
<keyword evidence="1" id="KW-0479">Metal-binding</keyword>